<dbReference type="PANTHER" id="PTHR13318">
    <property type="entry name" value="PARTNER OF PAIRED, ISOFORM B-RELATED"/>
    <property type="match status" value="1"/>
</dbReference>
<dbReference type="Gene3D" id="3.80.10.10">
    <property type="entry name" value="Ribonuclease Inhibitor"/>
    <property type="match status" value="2"/>
</dbReference>
<gene>
    <name evidence="3" type="ORF">MtrunA17_Chr1g0182741</name>
    <name evidence="4" type="ORF">MtrunA17_Chr1g0182771</name>
</gene>
<dbReference type="Gramene" id="rna3790">
    <property type="protein sequence ID" value="RHN79932.1"/>
    <property type="gene ID" value="gene3790"/>
</dbReference>
<accession>A0A396JUQ3</accession>
<name>A0A396JUQ3_MEDTR</name>
<evidence type="ECO:0000313" key="4">
    <source>
        <dbReference type="EMBL" id="RHN79935.1"/>
    </source>
</evidence>
<dbReference type="Gramene" id="rna3793">
    <property type="protein sequence ID" value="RHN79935.1"/>
    <property type="gene ID" value="gene3793"/>
</dbReference>
<dbReference type="PANTHER" id="PTHR13318:SF106">
    <property type="entry name" value="F-BOX_LRR-REPEAT PROTEIN 2"/>
    <property type="match status" value="1"/>
</dbReference>
<feature type="region of interest" description="Disordered" evidence="1">
    <location>
        <begin position="89"/>
        <end position="117"/>
    </location>
</feature>
<dbReference type="InterPro" id="IPR057207">
    <property type="entry name" value="FBXL15_LRR"/>
</dbReference>
<organism evidence="4 5">
    <name type="scientific">Medicago truncatula</name>
    <name type="common">Barrel medic</name>
    <name type="synonym">Medicago tribuloides</name>
    <dbReference type="NCBI Taxonomy" id="3880"/>
    <lineage>
        <taxon>Eukaryota</taxon>
        <taxon>Viridiplantae</taxon>
        <taxon>Streptophyta</taxon>
        <taxon>Embryophyta</taxon>
        <taxon>Tracheophyta</taxon>
        <taxon>Spermatophyta</taxon>
        <taxon>Magnoliopsida</taxon>
        <taxon>eudicotyledons</taxon>
        <taxon>Gunneridae</taxon>
        <taxon>Pentapetalae</taxon>
        <taxon>rosids</taxon>
        <taxon>fabids</taxon>
        <taxon>Fabales</taxon>
        <taxon>Fabaceae</taxon>
        <taxon>Papilionoideae</taxon>
        <taxon>50 kb inversion clade</taxon>
        <taxon>NPAAA clade</taxon>
        <taxon>Hologalegina</taxon>
        <taxon>IRL clade</taxon>
        <taxon>Trifolieae</taxon>
        <taxon>Medicago</taxon>
    </lineage>
</organism>
<dbReference type="InterPro" id="IPR032675">
    <property type="entry name" value="LRR_dom_sf"/>
</dbReference>
<evidence type="ECO:0000313" key="3">
    <source>
        <dbReference type="EMBL" id="RHN79932.1"/>
    </source>
</evidence>
<protein>
    <submittedName>
        <fullName evidence="4">Putative leucine-rich repeat domain, L domain-containing protein</fullName>
    </submittedName>
</protein>
<feature type="domain" description="F-box/LRR-repeat protein 15-like leucin rich repeat" evidence="2">
    <location>
        <begin position="317"/>
        <end position="495"/>
    </location>
</feature>
<reference evidence="4" key="2">
    <citation type="journal article" date="2018" name="Nat. Plants">
        <title>Whole-genome landscape of Medicago truncatula symbiotic genes.</title>
        <authorList>
            <person name="Pecrix Y."/>
            <person name="Gamas P."/>
            <person name="Carrere S."/>
        </authorList>
    </citation>
    <scope>NUCLEOTIDE SEQUENCE</scope>
    <source>
        <tissue evidence="4">Leaves</tissue>
    </source>
</reference>
<sequence>MRTCCSHTLPMKRKRICYLKSSSENLPPSKLTKRTSCAHTLPMKTKRTFSLKSLPENLPPSKLITRTGCSHTLPMKAIRTCSLKSSPENLAAAKRTEDRSTICPSSPAGSPLKRKKRTSESYLPDDCWEIIIKSSQINFNSLSLVSKQILSITNRLRFSLSVTDASRHYLPRLLKRFTNLTSLDLSRYNYLPNDLLCKISNFPLKKLTSLKLPVPTPFPADGLLAFCQTVTTLTSLTCSRASFVHSQLLPVAHCFPLLKHLDLSRPWYNLSQPVEDHINGISSLLSNSPYIQHLDLSHTNFLNDQHVAEFSLFLAHLVSINLTGCWKLTESALFSLVINCPSLSDIKMEYTTIGNESIGGGGREDSNSFAVVSPKVKSLCLARCQYLRDQNIILFASIFPNLEVLDLSYWKEVSEETVSKVLRCCTKIKHLNLSYTNVDDKSLHIISTSCCGLLQLLLESCMNVTENGVKHVVQNCKQLREINLRYIDQLNANVVSSMVLSRPSLRKIIAPLGFSLSDRKRKVFLQRHGCLVC</sequence>
<evidence type="ECO:0000259" key="2">
    <source>
        <dbReference type="Pfam" id="PF25372"/>
    </source>
</evidence>
<dbReference type="SUPFAM" id="SSF52047">
    <property type="entry name" value="RNI-like"/>
    <property type="match status" value="1"/>
</dbReference>
<comment type="caution">
    <text evidence="4">The sequence shown here is derived from an EMBL/GenBank/DDBJ whole genome shotgun (WGS) entry which is preliminary data.</text>
</comment>
<dbReference type="EMBL" id="PSQE01000001">
    <property type="protein sequence ID" value="RHN79935.1"/>
    <property type="molecule type" value="Genomic_DNA"/>
</dbReference>
<evidence type="ECO:0000313" key="5">
    <source>
        <dbReference type="Proteomes" id="UP000265566"/>
    </source>
</evidence>
<dbReference type="InterPro" id="IPR006553">
    <property type="entry name" value="Leu-rich_rpt_Cys-con_subtyp"/>
</dbReference>
<proteinExistence type="predicted"/>
<dbReference type="AlphaFoldDB" id="A0A396JUQ3"/>
<dbReference type="EMBL" id="PSQE01000001">
    <property type="protein sequence ID" value="RHN79932.1"/>
    <property type="molecule type" value="Genomic_DNA"/>
</dbReference>
<dbReference type="Proteomes" id="UP000265566">
    <property type="component" value="Chromosome 1"/>
</dbReference>
<evidence type="ECO:0000256" key="1">
    <source>
        <dbReference type="SAM" id="MobiDB-lite"/>
    </source>
</evidence>
<dbReference type="Pfam" id="PF25372">
    <property type="entry name" value="DUF7885"/>
    <property type="match status" value="1"/>
</dbReference>
<reference evidence="5" key="1">
    <citation type="journal article" date="2018" name="Nat. Plants">
        <title>Whole-genome landscape of Medicago truncatula symbiotic genes.</title>
        <authorList>
            <person name="Pecrix Y."/>
            <person name="Staton S.E."/>
            <person name="Sallet E."/>
            <person name="Lelandais-Briere C."/>
            <person name="Moreau S."/>
            <person name="Carrere S."/>
            <person name="Blein T."/>
            <person name="Jardinaud M.F."/>
            <person name="Latrasse D."/>
            <person name="Zouine M."/>
            <person name="Zahm M."/>
            <person name="Kreplak J."/>
            <person name="Mayjonade B."/>
            <person name="Satge C."/>
            <person name="Perez M."/>
            <person name="Cauet S."/>
            <person name="Marande W."/>
            <person name="Chantry-Darmon C."/>
            <person name="Lopez-Roques C."/>
            <person name="Bouchez O."/>
            <person name="Berard A."/>
            <person name="Debelle F."/>
            <person name="Munos S."/>
            <person name="Bendahmane A."/>
            <person name="Berges H."/>
            <person name="Niebel A."/>
            <person name="Buitink J."/>
            <person name="Frugier F."/>
            <person name="Benhamed M."/>
            <person name="Crespi M."/>
            <person name="Gouzy J."/>
            <person name="Gamas P."/>
        </authorList>
    </citation>
    <scope>NUCLEOTIDE SEQUENCE [LARGE SCALE GENOMIC DNA]</scope>
    <source>
        <strain evidence="5">cv. Jemalong A17</strain>
    </source>
</reference>
<dbReference type="SMART" id="SM00367">
    <property type="entry name" value="LRR_CC"/>
    <property type="match status" value="6"/>
</dbReference>